<feature type="transmembrane region" description="Helical" evidence="1">
    <location>
        <begin position="183"/>
        <end position="205"/>
    </location>
</feature>
<reference evidence="4" key="2">
    <citation type="submission" date="2024-05" db="EMBL/GenBank/DDBJ databases">
        <title>Identification and characterization of horizontal gene transfer across gut microbiota members of farm animals based on homology search.</title>
        <authorList>
            <person name="Schwarzerova J."/>
            <person name="Nykrynova M."/>
            <person name="Jureckova K."/>
            <person name="Cejkova D."/>
            <person name="Rychlik I."/>
        </authorList>
    </citation>
    <scope>NUCLEOTIDE SEQUENCE</scope>
    <source>
        <strain evidence="4">ET37</strain>
    </source>
</reference>
<feature type="signal peptide" evidence="2">
    <location>
        <begin position="1"/>
        <end position="20"/>
    </location>
</feature>
<evidence type="ECO:0000313" key="4">
    <source>
        <dbReference type="EMBL" id="MDN0023639.1"/>
    </source>
</evidence>
<organism evidence="4 5">
    <name type="scientific">Leyella lascolaii</name>
    <dbReference type="NCBI Taxonomy" id="1776379"/>
    <lineage>
        <taxon>Bacteria</taxon>
        <taxon>Pseudomonadati</taxon>
        <taxon>Bacteroidota</taxon>
        <taxon>Bacteroidia</taxon>
        <taxon>Bacteroidales</taxon>
        <taxon>Prevotellaceae</taxon>
        <taxon>Leyella</taxon>
    </lineage>
</organism>
<keyword evidence="2" id="KW-0732">Signal</keyword>
<dbReference type="InterPro" id="IPR007621">
    <property type="entry name" value="TPM_dom"/>
</dbReference>
<keyword evidence="1" id="KW-1133">Transmembrane helix</keyword>
<name>A0ABT7X0A1_9BACT</name>
<feature type="domain" description="TPM" evidence="3">
    <location>
        <begin position="44"/>
        <end position="167"/>
    </location>
</feature>
<dbReference type="RefSeq" id="WP_289826135.1">
    <property type="nucleotide sequence ID" value="NZ_JAUEIE010000015.1"/>
</dbReference>
<reference evidence="4" key="1">
    <citation type="submission" date="2023-06" db="EMBL/GenBank/DDBJ databases">
        <authorList>
            <person name="Zeman M."/>
            <person name="Kubasova T."/>
            <person name="Jahodarova E."/>
            <person name="Nykrynova M."/>
            <person name="Rychlik I."/>
        </authorList>
    </citation>
    <scope>NUCLEOTIDE SEQUENCE</scope>
    <source>
        <strain evidence="4">ET37</strain>
    </source>
</reference>
<evidence type="ECO:0000256" key="2">
    <source>
        <dbReference type="SAM" id="SignalP"/>
    </source>
</evidence>
<dbReference type="Pfam" id="PF04536">
    <property type="entry name" value="TPM_phosphatase"/>
    <property type="match status" value="1"/>
</dbReference>
<proteinExistence type="predicted"/>
<dbReference type="EMBL" id="JAUEIE010000015">
    <property type="protein sequence ID" value="MDN0023639.1"/>
    <property type="molecule type" value="Genomic_DNA"/>
</dbReference>
<evidence type="ECO:0000313" key="5">
    <source>
        <dbReference type="Proteomes" id="UP001167831"/>
    </source>
</evidence>
<accession>A0ABT7X0A1</accession>
<keyword evidence="1" id="KW-0812">Transmembrane</keyword>
<dbReference type="PANTHER" id="PTHR30373:SF2">
    <property type="entry name" value="UPF0603 PROTEIN YGCG"/>
    <property type="match status" value="1"/>
</dbReference>
<dbReference type="PANTHER" id="PTHR30373">
    <property type="entry name" value="UPF0603 PROTEIN YGCG"/>
    <property type="match status" value="1"/>
</dbReference>
<dbReference type="Proteomes" id="UP001167831">
    <property type="component" value="Unassembled WGS sequence"/>
</dbReference>
<evidence type="ECO:0000259" key="3">
    <source>
        <dbReference type="Pfam" id="PF04536"/>
    </source>
</evidence>
<gene>
    <name evidence="4" type="ORF">QVN81_11525</name>
</gene>
<sequence length="309" mass="33328">MRHIFILMACIMAWVTPSAAQDSVRAYKVEDVPNVRLTDTRLHVSDPEGILSPAARDTINALFSRLENETGIEACVVMLPSIGEDYPFDFSHRLFRHWGVGKKKSDNGLLILFVADRHSIRFTTGYGLEGVLPDAACKRIQTRHMIPAFRKGDWDTGMTAGAKAVYARLKDSMKPDAPSDDGFPVGGVIFLIIAIIFVIIMPGIINRRTRRCPRCGKAGLRKMSSDIFRAEDGGRVRKDVFVCDKCGHITVRHTRLDDDGGDSTGALLNGILLGSLLGRGRGGGFGGGGFSGGDFGGGDSGGGGADSNW</sequence>
<comment type="caution">
    <text evidence="4">The sequence shown here is derived from an EMBL/GenBank/DDBJ whole genome shotgun (WGS) entry which is preliminary data.</text>
</comment>
<feature type="chain" id="PRO_5045172750" evidence="2">
    <location>
        <begin position="21"/>
        <end position="309"/>
    </location>
</feature>
<evidence type="ECO:0000256" key="1">
    <source>
        <dbReference type="SAM" id="Phobius"/>
    </source>
</evidence>
<keyword evidence="1" id="KW-0472">Membrane</keyword>
<protein>
    <submittedName>
        <fullName evidence="4">TPM domain-containing protein</fullName>
    </submittedName>
</protein>
<dbReference type="Gene3D" id="3.10.310.50">
    <property type="match status" value="1"/>
</dbReference>
<keyword evidence="5" id="KW-1185">Reference proteome</keyword>